<evidence type="ECO:0000313" key="1">
    <source>
        <dbReference type="EMBL" id="TWT92675.1"/>
    </source>
</evidence>
<dbReference type="OrthoDB" id="7029230at2"/>
<dbReference type="AlphaFoldDB" id="A0A5C5ZZW4"/>
<evidence type="ECO:0000313" key="2">
    <source>
        <dbReference type="Proteomes" id="UP000320176"/>
    </source>
</evidence>
<dbReference type="RefSeq" id="WP_146522993.1">
    <property type="nucleotide sequence ID" value="NZ_CP151726.1"/>
</dbReference>
<dbReference type="EMBL" id="SJPN01000010">
    <property type="protein sequence ID" value="TWT92675.1"/>
    <property type="molecule type" value="Genomic_DNA"/>
</dbReference>
<gene>
    <name evidence="1" type="ORF">Pla52n_60400</name>
</gene>
<dbReference type="Proteomes" id="UP000320176">
    <property type="component" value="Unassembled WGS sequence"/>
</dbReference>
<name>A0A5C5ZZW4_9BACT</name>
<accession>A0A5C5ZZW4</accession>
<proteinExistence type="predicted"/>
<protein>
    <submittedName>
        <fullName evidence="1">Uncharacterized protein</fullName>
    </submittedName>
</protein>
<organism evidence="1 2">
    <name type="scientific">Stieleria varia</name>
    <dbReference type="NCBI Taxonomy" id="2528005"/>
    <lineage>
        <taxon>Bacteria</taxon>
        <taxon>Pseudomonadati</taxon>
        <taxon>Planctomycetota</taxon>
        <taxon>Planctomycetia</taxon>
        <taxon>Pirellulales</taxon>
        <taxon>Pirellulaceae</taxon>
        <taxon>Stieleria</taxon>
    </lineage>
</organism>
<sequence length="298" mass="33298">MKIESITWTFVCQAGRLEREASVLAASLRQFLGPRAHLIATLPHSSSVTHDDAFESITPAVRAFLQELGVRLTPQLNPLLKSPGTLPDLLMNKAYALKADPAAKVVVFLDSDQLCHGVPQWTDFAVPFYGRAVFFSGAAAMQGLWEQAYEACEVTMPNHRIVVRKRDGTHPPIVCPAYFNSGFQAVHQPWIEPFVQQYVDCYQRLKVIDLLGEARYFTEQVAMAIAVAKVGIPYQMDTQRINESFRHYYSTSILASLPQHSRLVRQLCQVYPPLLSILQPHSEWDGVLSADHSTSSAS</sequence>
<keyword evidence="2" id="KW-1185">Reference proteome</keyword>
<reference evidence="1 2" key="1">
    <citation type="submission" date="2019-02" db="EMBL/GenBank/DDBJ databases">
        <title>Deep-cultivation of Planctomycetes and their phenomic and genomic characterization uncovers novel biology.</title>
        <authorList>
            <person name="Wiegand S."/>
            <person name="Jogler M."/>
            <person name="Boedeker C."/>
            <person name="Pinto D."/>
            <person name="Vollmers J."/>
            <person name="Rivas-Marin E."/>
            <person name="Kohn T."/>
            <person name="Peeters S.H."/>
            <person name="Heuer A."/>
            <person name="Rast P."/>
            <person name="Oberbeckmann S."/>
            <person name="Bunk B."/>
            <person name="Jeske O."/>
            <person name="Meyerdierks A."/>
            <person name="Storesund J.E."/>
            <person name="Kallscheuer N."/>
            <person name="Luecker S."/>
            <person name="Lage O.M."/>
            <person name="Pohl T."/>
            <person name="Merkel B.J."/>
            <person name="Hornburger P."/>
            <person name="Mueller R.-W."/>
            <person name="Bruemmer F."/>
            <person name="Labrenz M."/>
            <person name="Spormann A.M."/>
            <person name="Op Den Camp H."/>
            <person name="Overmann J."/>
            <person name="Amann R."/>
            <person name="Jetten M.S.M."/>
            <person name="Mascher T."/>
            <person name="Medema M.H."/>
            <person name="Devos D.P."/>
            <person name="Kaster A.-K."/>
            <person name="Ovreas L."/>
            <person name="Rohde M."/>
            <person name="Galperin M.Y."/>
            <person name="Jogler C."/>
        </authorList>
    </citation>
    <scope>NUCLEOTIDE SEQUENCE [LARGE SCALE GENOMIC DNA]</scope>
    <source>
        <strain evidence="1 2">Pla52n</strain>
    </source>
</reference>
<comment type="caution">
    <text evidence="1">The sequence shown here is derived from an EMBL/GenBank/DDBJ whole genome shotgun (WGS) entry which is preliminary data.</text>
</comment>